<sequence length="374" mass="39010">MRDFDIRWRSAATNRPGLAAPRPGWRADPNLMAFDSLSLPLLGFVFLAGAVATWLGGWRLAHYVDAVTTRTGAGQALMGMLLLGGVSSLPEVAAVSTAASIGNAPLAVNNLLGTASINILILAVADIVYGREALTVRAARPATLMQGVLAMLLASVVAMVATAGDIPIFGFGLGSASLAAGAVAALWISSGFEHRHTWEVVGGQDNAEDGDREGDPRPLWLLILLIMLCAALILVAGFVLSSSADALAEKTGISAGMIGFILVGLATSLPEISSTIAAVKLRRYQMAIGDIFGTNIFNIMLIFLADLIYPGAPVLGQAGTFEAIGAILTVMMTGMVVVGLLERKDKAILRMGYDSVASLATFAIGLWLLSRTMN</sequence>
<keyword evidence="4 5" id="KW-0472">Membrane</keyword>
<evidence type="ECO:0000259" key="6">
    <source>
        <dbReference type="Pfam" id="PF01699"/>
    </source>
</evidence>
<evidence type="ECO:0000256" key="3">
    <source>
        <dbReference type="ARBA" id="ARBA00022989"/>
    </source>
</evidence>
<feature type="domain" description="Sodium/calcium exchanger membrane region" evidence="6">
    <location>
        <begin position="44"/>
        <end position="162"/>
    </location>
</feature>
<comment type="subcellular location">
    <subcellularLocation>
        <location evidence="1">Membrane</location>
        <topology evidence="1">Multi-pass membrane protein</topology>
    </subcellularLocation>
</comment>
<feature type="domain" description="Sodium/calcium exchanger membrane region" evidence="6">
    <location>
        <begin position="222"/>
        <end position="368"/>
    </location>
</feature>
<feature type="transmembrane region" description="Helical" evidence="5">
    <location>
        <begin position="353"/>
        <end position="370"/>
    </location>
</feature>
<reference evidence="7 8" key="1">
    <citation type="submission" date="2023-05" db="EMBL/GenBank/DDBJ databases">
        <authorList>
            <person name="Guo Y."/>
        </authorList>
    </citation>
    <scope>NUCLEOTIDE SEQUENCE [LARGE SCALE GENOMIC DNA]</scope>
    <source>
        <strain evidence="7 8">GR2756</strain>
    </source>
</reference>
<keyword evidence="3 5" id="KW-1133">Transmembrane helix</keyword>
<evidence type="ECO:0000256" key="4">
    <source>
        <dbReference type="ARBA" id="ARBA00023136"/>
    </source>
</evidence>
<dbReference type="EMBL" id="JAVUPU010000003">
    <property type="protein sequence ID" value="MDT9598929.1"/>
    <property type="molecule type" value="Genomic_DNA"/>
</dbReference>
<protein>
    <submittedName>
        <fullName evidence="7">Sodium:calcium antiporter</fullName>
    </submittedName>
</protein>
<evidence type="ECO:0000313" key="7">
    <source>
        <dbReference type="EMBL" id="MDT9598929.1"/>
    </source>
</evidence>
<gene>
    <name evidence="7" type="ORF">RQX22_08205</name>
</gene>
<dbReference type="InterPro" id="IPR044880">
    <property type="entry name" value="NCX_ion-bd_dom_sf"/>
</dbReference>
<dbReference type="Gene3D" id="1.20.1420.30">
    <property type="entry name" value="NCX, central ion-binding region"/>
    <property type="match status" value="1"/>
</dbReference>
<dbReference type="InterPro" id="IPR004837">
    <property type="entry name" value="NaCa_Exmemb"/>
</dbReference>
<name>A0ABU3Q698_9SPHN</name>
<feature type="transmembrane region" description="Helical" evidence="5">
    <location>
        <begin position="168"/>
        <end position="188"/>
    </location>
</feature>
<accession>A0ABU3Q698</accession>
<evidence type="ECO:0000256" key="5">
    <source>
        <dbReference type="SAM" id="Phobius"/>
    </source>
</evidence>
<feature type="transmembrane region" description="Helical" evidence="5">
    <location>
        <begin position="219"/>
        <end position="241"/>
    </location>
</feature>
<evidence type="ECO:0000256" key="1">
    <source>
        <dbReference type="ARBA" id="ARBA00004141"/>
    </source>
</evidence>
<dbReference type="Pfam" id="PF01699">
    <property type="entry name" value="Na_Ca_ex"/>
    <property type="match status" value="2"/>
</dbReference>
<organism evidence="7 8">
    <name type="scientific">Sphingosinicella rhizophila</name>
    <dbReference type="NCBI Taxonomy" id="3050082"/>
    <lineage>
        <taxon>Bacteria</taxon>
        <taxon>Pseudomonadati</taxon>
        <taxon>Pseudomonadota</taxon>
        <taxon>Alphaproteobacteria</taxon>
        <taxon>Sphingomonadales</taxon>
        <taxon>Sphingosinicellaceae</taxon>
        <taxon>Sphingosinicella</taxon>
    </lineage>
</organism>
<feature type="transmembrane region" description="Helical" evidence="5">
    <location>
        <begin position="291"/>
        <end position="309"/>
    </location>
</feature>
<proteinExistence type="predicted"/>
<feature type="transmembrane region" description="Helical" evidence="5">
    <location>
        <begin position="321"/>
        <end position="341"/>
    </location>
</feature>
<evidence type="ECO:0000313" key="8">
    <source>
        <dbReference type="Proteomes" id="UP001259572"/>
    </source>
</evidence>
<dbReference type="Proteomes" id="UP001259572">
    <property type="component" value="Unassembled WGS sequence"/>
</dbReference>
<feature type="transmembrane region" description="Helical" evidence="5">
    <location>
        <begin position="142"/>
        <end position="162"/>
    </location>
</feature>
<feature type="transmembrane region" description="Helical" evidence="5">
    <location>
        <begin position="111"/>
        <end position="130"/>
    </location>
</feature>
<comment type="caution">
    <text evidence="7">The sequence shown here is derived from an EMBL/GenBank/DDBJ whole genome shotgun (WGS) entry which is preliminary data.</text>
</comment>
<keyword evidence="8" id="KW-1185">Reference proteome</keyword>
<keyword evidence="2 5" id="KW-0812">Transmembrane</keyword>
<feature type="transmembrane region" description="Helical" evidence="5">
    <location>
        <begin position="253"/>
        <end position="279"/>
    </location>
</feature>
<feature type="transmembrane region" description="Helical" evidence="5">
    <location>
        <begin position="37"/>
        <end position="55"/>
    </location>
</feature>
<dbReference type="RefSeq" id="WP_315725402.1">
    <property type="nucleotide sequence ID" value="NZ_JAVUPU010000003.1"/>
</dbReference>
<feature type="transmembrane region" description="Helical" evidence="5">
    <location>
        <begin position="76"/>
        <end position="99"/>
    </location>
</feature>
<evidence type="ECO:0000256" key="2">
    <source>
        <dbReference type="ARBA" id="ARBA00022692"/>
    </source>
</evidence>